<name>F2DYX9_HORVV</name>
<protein>
    <submittedName>
        <fullName evidence="1">Predicted protein</fullName>
    </submittedName>
</protein>
<dbReference type="AlphaFoldDB" id="F2DYX9"/>
<accession>F2DYX9</accession>
<dbReference type="InterPro" id="IPR013083">
    <property type="entry name" value="Znf_RING/FYVE/PHD"/>
</dbReference>
<dbReference type="Gene3D" id="3.30.40.10">
    <property type="entry name" value="Zinc/RING finger domain, C3HC4 (zinc finger)"/>
    <property type="match status" value="1"/>
</dbReference>
<organism evidence="1">
    <name type="scientific">Hordeum vulgare subsp. vulgare</name>
    <name type="common">Domesticated barley</name>
    <dbReference type="NCBI Taxonomy" id="112509"/>
    <lineage>
        <taxon>Eukaryota</taxon>
        <taxon>Viridiplantae</taxon>
        <taxon>Streptophyta</taxon>
        <taxon>Embryophyta</taxon>
        <taxon>Tracheophyta</taxon>
        <taxon>Spermatophyta</taxon>
        <taxon>Magnoliopsida</taxon>
        <taxon>Liliopsida</taxon>
        <taxon>Poales</taxon>
        <taxon>Poaceae</taxon>
        <taxon>BOP clade</taxon>
        <taxon>Pooideae</taxon>
        <taxon>Triticodae</taxon>
        <taxon>Triticeae</taxon>
        <taxon>Hordeinae</taxon>
        <taxon>Hordeum</taxon>
    </lineage>
</organism>
<reference evidence="1" key="1">
    <citation type="journal article" date="2011" name="Plant Physiol.">
        <title>Comprehensive sequence analysis of 24,783 barley full-length cDNAs derived from 12 clone libraries.</title>
        <authorList>
            <person name="Matsumoto T."/>
            <person name="Tanaka T."/>
            <person name="Sakai H."/>
            <person name="Amano N."/>
            <person name="Kanamori H."/>
            <person name="Kurita K."/>
            <person name="Kikuta A."/>
            <person name="Kamiya K."/>
            <person name="Yamamoto M."/>
            <person name="Ikawa H."/>
            <person name="Fujii N."/>
            <person name="Hori K."/>
            <person name="Itoh T."/>
            <person name="Sato K."/>
        </authorList>
    </citation>
    <scope>NUCLEOTIDE SEQUENCE</scope>
    <source>
        <tissue evidence="1">Shoot and root</tissue>
    </source>
</reference>
<dbReference type="EMBL" id="AK369099">
    <property type="protein sequence ID" value="BAK00301.1"/>
    <property type="molecule type" value="mRNA"/>
</dbReference>
<sequence>MDPARGKYCQHYSFSDLRLYYLGYDPETRHYKCPIPGCNETMLDTDIFYLKEV</sequence>
<proteinExistence type="evidence at transcript level"/>
<evidence type="ECO:0000313" key="1">
    <source>
        <dbReference type="EMBL" id="BAK00301.1"/>
    </source>
</evidence>